<sequence length="620" mass="66417">MCCVQLPYMIRMFDEDRRAAAQRLCGTFDHRTGSDGGPRVALGHLSRGVVPELTLYKRDYRAYDPSTGQLRQLKVPLMGKNDNFSEEYPTLPGMSRLTGLPAETTHTNMVPFFNGAKPPGITNTGAFETKLSLHTGHRVGRDGVWMPIENNHADLCGDRVLTLGRVRNSSRAAETVVTPDQYVLPCKQMQVGVPADVPQERVLPRTMDELRTVCNPKTVHMGITKAGAFPVERAVGPKEVHAPAKRIARSRNSVPTFAAAHAQCLRERKIGVELRSGMAGTTELHSGRIVGAPSAPVTAPRVREQFFDLGSDRTVSVDVSRNGGPPGSQSSDGSLRPLLGLSRGGDCAVTLEGAAASSAPSRAPVPAPADTSAAGTARLCRDRERLSYTGIPGTVPERKPEDRSVTVGKLRVDATPESYTSGPGTVAQRQPKERLVAVAKLWVDVVAETYFRAPGAVSQRQPEERSIAVENLRNDVMPERYVRAPGVAVHASLTRDICTRVPGGVAPRKPDKRNFAVANLCDNMSVAAIAQHPRPAAATMVGTVSCDAVPVQSVDREVDARDLVGAPQATVEGQRSALGEVVKRRTTSVVDGRVANPAAPSQRQGPRYSNRKAASGTTGS</sequence>
<name>A0A138ZXS8_GONPJ</name>
<dbReference type="AlphaFoldDB" id="A0A138ZXS8"/>
<proteinExistence type="predicted"/>
<evidence type="ECO:0000256" key="1">
    <source>
        <dbReference type="SAM" id="MobiDB-lite"/>
    </source>
</evidence>
<organism evidence="2 3">
    <name type="scientific">Gonapodya prolifera (strain JEL478)</name>
    <name type="common">Monoblepharis prolifera</name>
    <dbReference type="NCBI Taxonomy" id="1344416"/>
    <lineage>
        <taxon>Eukaryota</taxon>
        <taxon>Fungi</taxon>
        <taxon>Fungi incertae sedis</taxon>
        <taxon>Chytridiomycota</taxon>
        <taxon>Chytridiomycota incertae sedis</taxon>
        <taxon>Monoblepharidomycetes</taxon>
        <taxon>Monoblepharidales</taxon>
        <taxon>Gonapodyaceae</taxon>
        <taxon>Gonapodya</taxon>
    </lineage>
</organism>
<keyword evidence="3" id="KW-1185">Reference proteome</keyword>
<feature type="region of interest" description="Disordered" evidence="1">
    <location>
        <begin position="588"/>
        <end position="620"/>
    </location>
</feature>
<evidence type="ECO:0000313" key="3">
    <source>
        <dbReference type="Proteomes" id="UP000070544"/>
    </source>
</evidence>
<feature type="region of interest" description="Disordered" evidence="1">
    <location>
        <begin position="353"/>
        <end position="375"/>
    </location>
</feature>
<dbReference type="Proteomes" id="UP000070544">
    <property type="component" value="Unassembled WGS sequence"/>
</dbReference>
<reference evidence="2 3" key="1">
    <citation type="journal article" date="2015" name="Genome Biol. Evol.">
        <title>Phylogenomic analyses indicate that early fungi evolved digesting cell walls of algal ancestors of land plants.</title>
        <authorList>
            <person name="Chang Y."/>
            <person name="Wang S."/>
            <person name="Sekimoto S."/>
            <person name="Aerts A.L."/>
            <person name="Choi C."/>
            <person name="Clum A."/>
            <person name="LaButti K.M."/>
            <person name="Lindquist E.A."/>
            <person name="Yee Ngan C."/>
            <person name="Ohm R.A."/>
            <person name="Salamov A.A."/>
            <person name="Grigoriev I.V."/>
            <person name="Spatafora J.W."/>
            <person name="Berbee M.L."/>
        </authorList>
    </citation>
    <scope>NUCLEOTIDE SEQUENCE [LARGE SCALE GENOMIC DNA]</scope>
    <source>
        <strain evidence="2 3">JEL478</strain>
    </source>
</reference>
<feature type="compositionally biased region" description="Low complexity" evidence="1">
    <location>
        <begin position="327"/>
        <end position="339"/>
    </location>
</feature>
<evidence type="ECO:0000313" key="2">
    <source>
        <dbReference type="EMBL" id="KXS09269.1"/>
    </source>
</evidence>
<protein>
    <submittedName>
        <fullName evidence="2">Uncharacterized protein</fullName>
    </submittedName>
</protein>
<feature type="region of interest" description="Disordered" evidence="1">
    <location>
        <begin position="317"/>
        <end position="339"/>
    </location>
</feature>
<accession>A0A138ZXS8</accession>
<feature type="compositionally biased region" description="Low complexity" evidence="1">
    <location>
        <begin position="354"/>
        <end position="364"/>
    </location>
</feature>
<dbReference type="EMBL" id="KQ965873">
    <property type="protein sequence ID" value="KXS09269.1"/>
    <property type="molecule type" value="Genomic_DNA"/>
</dbReference>
<gene>
    <name evidence="2" type="ORF">M427DRAFT_149977</name>
</gene>